<feature type="region of interest" description="Disordered" evidence="1">
    <location>
        <begin position="136"/>
        <end position="193"/>
    </location>
</feature>
<protein>
    <submittedName>
        <fullName evidence="2">Uncharacterized protein</fullName>
    </submittedName>
</protein>
<dbReference type="EMBL" id="CADEPI010000140">
    <property type="protein sequence ID" value="CAB3377144.1"/>
    <property type="molecule type" value="Genomic_DNA"/>
</dbReference>
<feature type="compositionally biased region" description="Basic and acidic residues" evidence="1">
    <location>
        <begin position="169"/>
        <end position="193"/>
    </location>
</feature>
<sequence length="231" mass="25766">MEAERKCTEAGCTGKKECGDYCIVCFILNEDPIEDSPRPDEGNFEKTGDQLAKNETLAAVSVAFDEPQFEHNARQVLRANKNVVCAKANALPPEYPKIFEQEITSVNFSNFGVCPASEGICKSQSVAIQDQIADSTVESADSVTRIEPEPSTSGYSGHKWKRNANTDSVEARENSRANERKANASQDGKRRTDGVCQVCNDRKYGNIYEHLKIHEKRAKNWKTKTKKTMHT</sequence>
<proteinExistence type="predicted"/>
<gene>
    <name evidence="2" type="ORF">CLODIP_2_CD12371</name>
</gene>
<accession>A0A8S1D894</accession>
<comment type="caution">
    <text evidence="2">The sequence shown here is derived from an EMBL/GenBank/DDBJ whole genome shotgun (WGS) entry which is preliminary data.</text>
</comment>
<organism evidence="2 3">
    <name type="scientific">Cloeon dipterum</name>
    <dbReference type="NCBI Taxonomy" id="197152"/>
    <lineage>
        <taxon>Eukaryota</taxon>
        <taxon>Metazoa</taxon>
        <taxon>Ecdysozoa</taxon>
        <taxon>Arthropoda</taxon>
        <taxon>Hexapoda</taxon>
        <taxon>Insecta</taxon>
        <taxon>Pterygota</taxon>
        <taxon>Palaeoptera</taxon>
        <taxon>Ephemeroptera</taxon>
        <taxon>Pisciforma</taxon>
        <taxon>Baetidae</taxon>
        <taxon>Cloeon</taxon>
    </lineage>
</organism>
<evidence type="ECO:0000256" key="1">
    <source>
        <dbReference type="SAM" id="MobiDB-lite"/>
    </source>
</evidence>
<keyword evidence="3" id="KW-1185">Reference proteome</keyword>
<evidence type="ECO:0000313" key="3">
    <source>
        <dbReference type="Proteomes" id="UP000494165"/>
    </source>
</evidence>
<dbReference type="Proteomes" id="UP000494165">
    <property type="component" value="Unassembled WGS sequence"/>
</dbReference>
<reference evidence="2 3" key="1">
    <citation type="submission" date="2020-04" db="EMBL/GenBank/DDBJ databases">
        <authorList>
            <person name="Alioto T."/>
            <person name="Alioto T."/>
            <person name="Gomez Garrido J."/>
        </authorList>
    </citation>
    <scope>NUCLEOTIDE SEQUENCE [LARGE SCALE GENOMIC DNA]</scope>
</reference>
<name>A0A8S1D894_9INSE</name>
<dbReference type="AlphaFoldDB" id="A0A8S1D894"/>
<evidence type="ECO:0000313" key="2">
    <source>
        <dbReference type="EMBL" id="CAB3377144.1"/>
    </source>
</evidence>